<sequence length="179" mass="19303">MKRKFYFLSIALLLVALASEAQNIYLYYPPVTTGAGPGGIHADEVPLGSVQGGIGRGISAGSGREASAPALSEYTLSKVYDKSSTAFLRLATYGPASLENYEIRFYSGEGAGEVLVLRIELAEVLISGYSIAGQPCPTGNCPIVSESLSLNFTKIRITDETNDQLPVYEWDIVRNRPNF</sequence>
<proteinExistence type="predicted"/>
<dbReference type="RefSeq" id="WP_167269736.1">
    <property type="nucleotide sequence ID" value="NZ_JAASQJ010000002.1"/>
</dbReference>
<name>A0ABX0UMQ2_9BACT</name>
<organism evidence="2 3">
    <name type="scientific">Dyadobacter arcticus</name>
    <dbReference type="NCBI Taxonomy" id="1078754"/>
    <lineage>
        <taxon>Bacteria</taxon>
        <taxon>Pseudomonadati</taxon>
        <taxon>Bacteroidota</taxon>
        <taxon>Cytophagia</taxon>
        <taxon>Cytophagales</taxon>
        <taxon>Spirosomataceae</taxon>
        <taxon>Dyadobacter</taxon>
    </lineage>
</organism>
<accession>A0ABX0UMQ2</accession>
<dbReference type="Pfam" id="PF05638">
    <property type="entry name" value="T6SS_HCP"/>
    <property type="match status" value="1"/>
</dbReference>
<evidence type="ECO:0000256" key="1">
    <source>
        <dbReference type="SAM" id="SignalP"/>
    </source>
</evidence>
<dbReference type="InterPro" id="IPR008514">
    <property type="entry name" value="T6SS_Hcp"/>
</dbReference>
<keyword evidence="1" id="KW-0732">Signal</keyword>
<dbReference type="InterPro" id="IPR036624">
    <property type="entry name" value="Hcp1-lik_sf"/>
</dbReference>
<dbReference type="SUPFAM" id="SSF141452">
    <property type="entry name" value="Hcp1-like"/>
    <property type="match status" value="1"/>
</dbReference>
<evidence type="ECO:0000313" key="2">
    <source>
        <dbReference type="EMBL" id="NIJ52945.1"/>
    </source>
</evidence>
<protein>
    <submittedName>
        <fullName evidence="2">Type VI protein secretion system component Hcp</fullName>
    </submittedName>
</protein>
<reference evidence="2 3" key="1">
    <citation type="submission" date="2020-03" db="EMBL/GenBank/DDBJ databases">
        <title>Genomic Encyclopedia of Type Strains, Phase IV (KMG-IV): sequencing the most valuable type-strain genomes for metagenomic binning, comparative biology and taxonomic classification.</title>
        <authorList>
            <person name="Goeker M."/>
        </authorList>
    </citation>
    <scope>NUCLEOTIDE SEQUENCE [LARGE SCALE GENOMIC DNA]</scope>
    <source>
        <strain evidence="2 3">DSM 102865</strain>
    </source>
</reference>
<comment type="caution">
    <text evidence="2">The sequence shown here is derived from an EMBL/GenBank/DDBJ whole genome shotgun (WGS) entry which is preliminary data.</text>
</comment>
<feature type="signal peptide" evidence="1">
    <location>
        <begin position="1"/>
        <end position="21"/>
    </location>
</feature>
<feature type="chain" id="PRO_5046167885" evidence="1">
    <location>
        <begin position="22"/>
        <end position="179"/>
    </location>
</feature>
<dbReference type="EMBL" id="JAASQJ010000002">
    <property type="protein sequence ID" value="NIJ52945.1"/>
    <property type="molecule type" value="Genomic_DNA"/>
</dbReference>
<dbReference type="Gene3D" id="2.30.110.20">
    <property type="entry name" value="Hcp1-like"/>
    <property type="match status" value="1"/>
</dbReference>
<keyword evidence="3" id="KW-1185">Reference proteome</keyword>
<evidence type="ECO:0000313" key="3">
    <source>
        <dbReference type="Proteomes" id="UP001179181"/>
    </source>
</evidence>
<gene>
    <name evidence="2" type="ORF">FHS68_002115</name>
</gene>
<dbReference type="Proteomes" id="UP001179181">
    <property type="component" value="Unassembled WGS sequence"/>
</dbReference>